<protein>
    <submittedName>
        <fullName evidence="2">Uncharacterized protein</fullName>
    </submittedName>
</protein>
<sequence>MSAAPAVDTPATPAPRLHQPARALVAVGEVLAAAALVALAVWCWHRGVLRYSYPVDGRAPLESTRYLGNWIGGAVGLGTAAGALLLDAARQTLLAVGTRGREQGAEPDV</sequence>
<dbReference type="AlphaFoldDB" id="A0A495WAZ4"/>
<dbReference type="Proteomes" id="UP000282084">
    <property type="component" value="Unassembled WGS sequence"/>
</dbReference>
<name>A0A495WAZ4_9PSEU</name>
<feature type="transmembrane region" description="Helical" evidence="1">
    <location>
        <begin position="66"/>
        <end position="86"/>
    </location>
</feature>
<evidence type="ECO:0000256" key="1">
    <source>
        <dbReference type="SAM" id="Phobius"/>
    </source>
</evidence>
<comment type="caution">
    <text evidence="2">The sequence shown here is derived from an EMBL/GenBank/DDBJ whole genome shotgun (WGS) entry which is preliminary data.</text>
</comment>
<proteinExistence type="predicted"/>
<organism evidence="2 3">
    <name type="scientific">Saccharothrix australiensis</name>
    <dbReference type="NCBI Taxonomy" id="2072"/>
    <lineage>
        <taxon>Bacteria</taxon>
        <taxon>Bacillati</taxon>
        <taxon>Actinomycetota</taxon>
        <taxon>Actinomycetes</taxon>
        <taxon>Pseudonocardiales</taxon>
        <taxon>Pseudonocardiaceae</taxon>
        <taxon>Saccharothrix</taxon>
    </lineage>
</organism>
<reference evidence="2 3" key="1">
    <citation type="submission" date="2018-10" db="EMBL/GenBank/DDBJ databases">
        <title>Sequencing the genomes of 1000 actinobacteria strains.</title>
        <authorList>
            <person name="Klenk H.-P."/>
        </authorList>
    </citation>
    <scope>NUCLEOTIDE SEQUENCE [LARGE SCALE GENOMIC DNA]</scope>
    <source>
        <strain evidence="2 3">DSM 43800</strain>
    </source>
</reference>
<dbReference type="OrthoDB" id="3700289at2"/>
<keyword evidence="1" id="KW-0472">Membrane</keyword>
<feature type="transmembrane region" description="Helical" evidence="1">
    <location>
        <begin position="23"/>
        <end position="45"/>
    </location>
</feature>
<dbReference type="RefSeq" id="WP_147455297.1">
    <property type="nucleotide sequence ID" value="NZ_RBXO01000001.1"/>
</dbReference>
<evidence type="ECO:0000313" key="2">
    <source>
        <dbReference type="EMBL" id="RKT57893.1"/>
    </source>
</evidence>
<evidence type="ECO:0000313" key="3">
    <source>
        <dbReference type="Proteomes" id="UP000282084"/>
    </source>
</evidence>
<keyword evidence="1" id="KW-1133">Transmembrane helix</keyword>
<dbReference type="EMBL" id="RBXO01000001">
    <property type="protein sequence ID" value="RKT57893.1"/>
    <property type="molecule type" value="Genomic_DNA"/>
</dbReference>
<keyword evidence="3" id="KW-1185">Reference proteome</keyword>
<keyword evidence="1" id="KW-0812">Transmembrane</keyword>
<accession>A0A495WAZ4</accession>
<gene>
    <name evidence="2" type="ORF">C8E97_6625</name>
</gene>